<feature type="compositionally biased region" description="Low complexity" evidence="2">
    <location>
        <begin position="1736"/>
        <end position="1799"/>
    </location>
</feature>
<keyword evidence="1" id="KW-0175">Coiled coil</keyword>
<feature type="compositionally biased region" description="Basic and acidic residues" evidence="2">
    <location>
        <begin position="1593"/>
        <end position="1621"/>
    </location>
</feature>
<evidence type="ECO:0000313" key="3">
    <source>
        <dbReference type="Proteomes" id="UP000694904"/>
    </source>
</evidence>
<feature type="region of interest" description="Disordered" evidence="2">
    <location>
        <begin position="237"/>
        <end position="265"/>
    </location>
</feature>
<reference evidence="3" key="1">
    <citation type="journal article" date="1997" name="Nucleic Acids Res.">
        <title>tRNAscan-SE: a program for improved detection of transfer RNA genes in genomic sequence.</title>
        <authorList>
            <person name="Lowe T.M."/>
            <person name="Eddy S.R."/>
        </authorList>
    </citation>
    <scope>NUCLEOTIDE SEQUENCE [LARGE SCALE GENOMIC DNA]</scope>
</reference>
<feature type="region of interest" description="Disordered" evidence="2">
    <location>
        <begin position="174"/>
        <end position="223"/>
    </location>
</feature>
<evidence type="ECO:0000313" key="4">
    <source>
        <dbReference type="RefSeq" id="XP_017859057.1"/>
    </source>
</evidence>
<feature type="region of interest" description="Disordered" evidence="2">
    <location>
        <begin position="754"/>
        <end position="778"/>
    </location>
</feature>
<gene>
    <name evidence="4" type="primary">LOC108611105</name>
</gene>
<feature type="compositionally biased region" description="Low complexity" evidence="2">
    <location>
        <begin position="279"/>
        <end position="299"/>
    </location>
</feature>
<feature type="region of interest" description="Disordered" evidence="2">
    <location>
        <begin position="279"/>
        <end position="313"/>
    </location>
</feature>
<feature type="compositionally biased region" description="Low complexity" evidence="2">
    <location>
        <begin position="1671"/>
        <end position="1684"/>
    </location>
</feature>
<feature type="compositionally biased region" description="Low complexity" evidence="2">
    <location>
        <begin position="1550"/>
        <end position="1566"/>
    </location>
</feature>
<feature type="compositionally biased region" description="Basic and acidic residues" evidence="2">
    <location>
        <begin position="1570"/>
        <end position="1583"/>
    </location>
</feature>
<keyword evidence="3" id="KW-1185">Reference proteome</keyword>
<feature type="compositionally biased region" description="Acidic residues" evidence="2">
    <location>
        <begin position="174"/>
        <end position="187"/>
    </location>
</feature>
<feature type="region of interest" description="Disordered" evidence="2">
    <location>
        <begin position="1298"/>
        <end position="1324"/>
    </location>
</feature>
<feature type="compositionally biased region" description="Polar residues" evidence="2">
    <location>
        <begin position="84"/>
        <end position="97"/>
    </location>
</feature>
<reference evidence="3" key="2">
    <citation type="journal article" date="2016" name="G3 (Bethesda)">
        <title>Genome Evolution in Three Species of Cactophilic Drosophila.</title>
        <authorList>
            <person name="Sanchez-Flores A."/>
            <person name="Penazola F."/>
            <person name="Carpinteyro-Ponce J."/>
            <person name="Nazario-Yepiz N."/>
            <person name="Abreu-Goodger C."/>
            <person name="Machado C.A."/>
            <person name="Markow T.A."/>
        </authorList>
    </citation>
    <scope>NUCLEOTIDE SEQUENCE [LARGE SCALE GENOMIC DNA]</scope>
</reference>
<feature type="compositionally biased region" description="Low complexity" evidence="2">
    <location>
        <begin position="756"/>
        <end position="770"/>
    </location>
</feature>
<feature type="region of interest" description="Disordered" evidence="2">
    <location>
        <begin position="917"/>
        <end position="936"/>
    </location>
</feature>
<feature type="unsure residue" description="I or L" evidence="4">
    <location>
        <position position="1390"/>
    </location>
</feature>
<feature type="compositionally biased region" description="Basic and acidic residues" evidence="2">
    <location>
        <begin position="1659"/>
        <end position="1669"/>
    </location>
</feature>
<reference evidence="4" key="3">
    <citation type="submission" date="2025-08" db="UniProtKB">
        <authorList>
            <consortium name="RefSeq"/>
        </authorList>
    </citation>
    <scope>IDENTIFICATION</scope>
    <source>
        <tissue evidence="4">Whole organism</tissue>
    </source>
</reference>
<feature type="compositionally biased region" description="Low complexity" evidence="2">
    <location>
        <begin position="1623"/>
        <end position="1647"/>
    </location>
</feature>
<feature type="compositionally biased region" description="Low complexity" evidence="2">
    <location>
        <begin position="917"/>
        <end position="929"/>
    </location>
</feature>
<feature type="compositionally biased region" description="Polar residues" evidence="2">
    <location>
        <begin position="210"/>
        <end position="219"/>
    </location>
</feature>
<feature type="region of interest" description="Disordered" evidence="2">
    <location>
        <begin position="80"/>
        <end position="100"/>
    </location>
</feature>
<feature type="region of interest" description="Disordered" evidence="2">
    <location>
        <begin position="483"/>
        <end position="502"/>
    </location>
</feature>
<feature type="compositionally biased region" description="Acidic residues" evidence="2">
    <location>
        <begin position="237"/>
        <end position="253"/>
    </location>
</feature>
<feature type="compositionally biased region" description="Polar residues" evidence="2">
    <location>
        <begin position="1352"/>
        <end position="1376"/>
    </location>
</feature>
<feature type="region of interest" description="Disordered" evidence="2">
    <location>
        <begin position="1196"/>
        <end position="1219"/>
    </location>
</feature>
<dbReference type="RefSeq" id="XP_017859057.1">
    <property type="nucleotide sequence ID" value="XM_018003568.1"/>
</dbReference>
<feature type="coiled-coil region" evidence="1">
    <location>
        <begin position="1169"/>
        <end position="1196"/>
    </location>
</feature>
<feature type="region of interest" description="Disordered" evidence="2">
    <location>
        <begin position="797"/>
        <end position="866"/>
    </location>
</feature>
<name>A0ABM1NVS1_DROAR</name>
<dbReference type="Proteomes" id="UP000694904">
    <property type="component" value="Chromosome 3"/>
</dbReference>
<protein>
    <submittedName>
        <fullName evidence="4">Serine-rich adhesin for platelets isoform X3</fullName>
    </submittedName>
</protein>
<accession>A0ABM1NVS1</accession>
<feature type="compositionally biased region" description="Low complexity" evidence="2">
    <location>
        <begin position="829"/>
        <end position="859"/>
    </location>
</feature>
<feature type="region of interest" description="Disordered" evidence="2">
    <location>
        <begin position="118"/>
        <end position="157"/>
    </location>
</feature>
<feature type="region of interest" description="Disordered" evidence="2">
    <location>
        <begin position="1541"/>
        <end position="1799"/>
    </location>
</feature>
<feature type="region of interest" description="Disordered" evidence="2">
    <location>
        <begin position="1"/>
        <end position="51"/>
    </location>
</feature>
<evidence type="ECO:0000256" key="2">
    <source>
        <dbReference type="SAM" id="MobiDB-lite"/>
    </source>
</evidence>
<feature type="compositionally biased region" description="Low complexity" evidence="2">
    <location>
        <begin position="1197"/>
        <end position="1207"/>
    </location>
</feature>
<feature type="region of interest" description="Disordered" evidence="2">
    <location>
        <begin position="1349"/>
        <end position="1402"/>
    </location>
</feature>
<organism evidence="3 4">
    <name type="scientific">Drosophila arizonae</name>
    <name type="common">Fruit fly</name>
    <dbReference type="NCBI Taxonomy" id="7263"/>
    <lineage>
        <taxon>Eukaryota</taxon>
        <taxon>Metazoa</taxon>
        <taxon>Ecdysozoa</taxon>
        <taxon>Arthropoda</taxon>
        <taxon>Hexapoda</taxon>
        <taxon>Insecta</taxon>
        <taxon>Pterygota</taxon>
        <taxon>Neoptera</taxon>
        <taxon>Endopterygota</taxon>
        <taxon>Diptera</taxon>
        <taxon>Brachycera</taxon>
        <taxon>Muscomorpha</taxon>
        <taxon>Ephydroidea</taxon>
        <taxon>Drosophilidae</taxon>
        <taxon>Drosophila</taxon>
    </lineage>
</organism>
<feature type="compositionally biased region" description="Basic and acidic residues" evidence="2">
    <location>
        <begin position="636"/>
        <end position="648"/>
    </location>
</feature>
<proteinExistence type="predicted"/>
<feature type="compositionally biased region" description="Basic residues" evidence="2">
    <location>
        <begin position="10"/>
        <end position="22"/>
    </location>
</feature>
<feature type="compositionally biased region" description="Basic and acidic residues" evidence="2">
    <location>
        <begin position="1701"/>
        <end position="1723"/>
    </location>
</feature>
<sequence length="2040" mass="222721">MEVATNNHSQSHHHHHHHHQHNRLGGAAVGSGNNVSSVGGSRSPFQREVREWQRIDPDTGALFSGRLEADRWINGPLNSYGKISDSQNISQPNGTQHTQRKQMEVLRTANGAMQVIRTQTVQKTSSTSRWSTSSSTTTTQQQHTTTTSTTNGGSRAPMALWAPRSAQGVDICELSEDDNDDDDEDDNDVKHHDEYSIHNGSDAGVVHECTTPSKSSTGHGQELVDDHVDFVVINGQADDDVDDDDDGGDGGDGDDGHLHKLGHNLLPDTAPSLKLSNLMKSSSSISSQSSNNSNLTTAAGGAGGAAGNNNTHRNAGKISLHAIVGQTATATAAAAAAAAAPATSSTWPQRLEQADLYGQSNNSNNSQKRRVGGAADVAAMGTPTLRRDLESFRHYNDDDATSIDEDLRLSARHQRRQQVSQSVYAPPLPVNSDSNNSSFGSLQRSRSISTDDLSNDCWQQQTGEEELPCGDWRRVSKLRRSFQSQDYHNKAQSRPRPLPLDLPSSSVSVARIRAELENGRRLNTAMRNNHVDLAALDSILNTTAASVAAATAAANDASTAAAGKASQSSSKPQVTKRETFLTAASLQEIRGKLKKLSDESLYKEDFVAHQQTANSRQPATIEPPPPSAFRPVHNTHSLETRQRPKDNNSSEWHSRRKSYGFEKMSPPENRSIFRVDASTDSGLGRSGEQLGNWSPTERTATAAANGAGSTIIHFGRQQQVGKPAISSETEQLSKRHSIAVEETWRDIRKTSQVHVNGDSINGGSNNNSSSQLQRSSAQKRVEFCKTEVHFAAESGRVNIVETDGKPPPTQNFRRRRRTASGPLQSLVKSASVSSTTTTTSSNSGSTTTTTNNSSSNNVTHFGDDPTVRAKTIASTTVAYRATLMEPPELVTQPVAGTQVTVITKPLVEPRYSLLETTSSTSRHSYTSTSGVDTTDNETDELANIRGILKNKPVKPKPYHLGENIESADALWSVPATIKSENRESSPPSRDNAPVESPITTKSVAERVRIVEQRQFEKQQPSPAGNGYSTKINVNLGAEEWTETGRRRSSAQELLLQDLRAHQRILDEGLKSTSLIMKTMRSASEFDEAMRRLSIASIESALIQPTIVVPTPMLRSHSYQEEGSRRTSTTSISSSDLFGSTLYDSLPRTPLAPPRLKLLGNTQIPVSQQLTQLRRLYDAAEQEEDSADEEVKRYFRENSNNNNNNNSDSGGGTQCSSSPEDVVLKGTEYSSSWSRLKAKRTIWKIEAQEQTLQRTDLPKSNVMSIALHAPRLQKPKPTPPTLRIGQLVPVAKPRTLLVQPQPQPQPQQMPVHGHTDNGDNESGSESLKIVREARGARKLREHELSYFGVQHSPMATQTGNKLQATPSNPRRTLPTRSKQSHAEEATNPSALTTTTTTTTTKWQLLNDRPDLLRHSPQANDDGNNVYDNHELAEQEEENEPEEEEEHCYENIANELTTTFRVKSPSPGCYERKTDLQRDAQILSEMTRNADQTMKALSDEAAFKDQRRRSCSLQRRSAKPLATIDERVKADATKALSVARGTFASEARRNSRQSTPSPTRARSSSQSSIECCPRDRSRSSSRESMTHGGGSSDEQLSKQRVERLRMRTPKREKTRHEPAEHRSSRQSSSSNKPSSSSKLRSSSSSAAAVESKRSHHHSRHREKEHGSEHSTKHSSGSASASRLLRSMRVTEESRPRPSSSQRTSEREKERERARGSERQRDELTRSRGHSSRSRHSEPSAAAHKSSKSSRSSSSHNHDTSMSAHRKSTAVAAAVATAKATTKSTTVHKSTTATAQGTATTATATAPISSTTTTTTTPHNELTYVYVTNLANTQTAEDTDYASIDDVATATATATTTTATTIKPTEQALPLPLPPPRRKRKRSLLPVPIRTTATPTAAYEHRIKLEMIPQAASYSNQSTLRCKQPTRKSSLKCTQSTSSSFAFLPYLPAKRNSNVSHVYDNYLLYAAPATLAGSKLRPYQHNLSNDHAQLFGGSGRGGGAGIAAGNASGPLAGRLGSWPKRLRMRQVRSSVSTHQPFGICTCS</sequence>
<feature type="compositionally biased region" description="Polar residues" evidence="2">
    <location>
        <begin position="483"/>
        <end position="492"/>
    </location>
</feature>
<feature type="region of interest" description="Disordered" evidence="2">
    <location>
        <begin position="357"/>
        <end position="379"/>
    </location>
</feature>
<evidence type="ECO:0000256" key="1">
    <source>
        <dbReference type="SAM" id="Coils"/>
    </source>
</evidence>
<feature type="region of interest" description="Disordered" evidence="2">
    <location>
        <begin position="611"/>
        <end position="667"/>
    </location>
</feature>
<feature type="compositionally biased region" description="Low complexity" evidence="2">
    <location>
        <begin position="30"/>
        <end position="41"/>
    </location>
</feature>
<feature type="compositionally biased region" description="Polar residues" evidence="2">
    <location>
        <begin position="431"/>
        <end position="446"/>
    </location>
</feature>
<feature type="compositionally biased region" description="Low complexity" evidence="2">
    <location>
        <begin position="124"/>
        <end position="150"/>
    </location>
</feature>
<feature type="region of interest" description="Disordered" evidence="2">
    <location>
        <begin position="412"/>
        <end position="446"/>
    </location>
</feature>